<name>A0A498JWX2_MALDO</name>
<reference evidence="1 2" key="1">
    <citation type="submission" date="2018-10" db="EMBL/GenBank/DDBJ databases">
        <title>A high-quality apple genome assembly.</title>
        <authorList>
            <person name="Hu J."/>
        </authorList>
    </citation>
    <scope>NUCLEOTIDE SEQUENCE [LARGE SCALE GENOMIC DNA]</scope>
    <source>
        <strain evidence="2">cv. HFTH1</strain>
        <tissue evidence="1">Young leaf</tissue>
    </source>
</reference>
<sequence>MNYTIGSKTFARTLVYGHMMQQRVVVGGCNDWLSELGSVTVVLLAGMGGYENWLGELGSTTMASLTGIDGKSRSDKGRFGEEDTPELRTHVYVEAKGSEIRNKVQGYGHGVTPEMVSYACSSAASSSRKSSTGALAKLLSENNELG</sequence>
<evidence type="ECO:0000313" key="2">
    <source>
        <dbReference type="Proteomes" id="UP000290289"/>
    </source>
</evidence>
<comment type="caution">
    <text evidence="1">The sequence shown here is derived from an EMBL/GenBank/DDBJ whole genome shotgun (WGS) entry which is preliminary data.</text>
</comment>
<protein>
    <submittedName>
        <fullName evidence="1">Uncharacterized protein</fullName>
    </submittedName>
</protein>
<dbReference type="AlphaFoldDB" id="A0A498JWX2"/>
<accession>A0A498JWX2</accession>
<evidence type="ECO:0000313" key="1">
    <source>
        <dbReference type="EMBL" id="RXH99890.1"/>
    </source>
</evidence>
<keyword evidence="2" id="KW-1185">Reference proteome</keyword>
<dbReference type="Proteomes" id="UP000290289">
    <property type="component" value="Chromosome 5"/>
</dbReference>
<organism evidence="1 2">
    <name type="scientific">Malus domestica</name>
    <name type="common">Apple</name>
    <name type="synonym">Pyrus malus</name>
    <dbReference type="NCBI Taxonomy" id="3750"/>
    <lineage>
        <taxon>Eukaryota</taxon>
        <taxon>Viridiplantae</taxon>
        <taxon>Streptophyta</taxon>
        <taxon>Embryophyta</taxon>
        <taxon>Tracheophyta</taxon>
        <taxon>Spermatophyta</taxon>
        <taxon>Magnoliopsida</taxon>
        <taxon>eudicotyledons</taxon>
        <taxon>Gunneridae</taxon>
        <taxon>Pentapetalae</taxon>
        <taxon>rosids</taxon>
        <taxon>fabids</taxon>
        <taxon>Rosales</taxon>
        <taxon>Rosaceae</taxon>
        <taxon>Amygdaloideae</taxon>
        <taxon>Maleae</taxon>
        <taxon>Malus</taxon>
    </lineage>
</organism>
<gene>
    <name evidence="1" type="ORF">DVH24_021692</name>
</gene>
<proteinExistence type="predicted"/>
<dbReference type="EMBL" id="RDQH01000331">
    <property type="protein sequence ID" value="RXH99890.1"/>
    <property type="molecule type" value="Genomic_DNA"/>
</dbReference>